<feature type="domain" description="Glycosyl transferase family 1" evidence="3">
    <location>
        <begin position="214"/>
        <end position="376"/>
    </location>
</feature>
<keyword evidence="2 5" id="KW-0808">Transferase</keyword>
<gene>
    <name evidence="5" type="ORF">Gocc_0684</name>
</gene>
<reference evidence="6" key="2">
    <citation type="journal article" date="2019" name="MicrobiologyOpen">
        <title>High-quality draft genome sequence of Gaiella occulta isolated from a 150 meter deep mineral water borehole and comparison with the genome sequences of other deep-branching lineages of the phylum Actinobacteria.</title>
        <authorList>
            <person name="Severino R."/>
            <person name="Froufe H.J.C."/>
            <person name="Barroso C."/>
            <person name="Albuquerque L."/>
            <person name="Lobo-da-Cunha A."/>
            <person name="da Costa M.S."/>
            <person name="Egas C."/>
        </authorList>
    </citation>
    <scope>NUCLEOTIDE SEQUENCE [LARGE SCALE GENOMIC DNA]</scope>
    <source>
        <strain evidence="6">F2-233</strain>
    </source>
</reference>
<dbReference type="GO" id="GO:1901137">
    <property type="term" value="P:carbohydrate derivative biosynthetic process"/>
    <property type="evidence" value="ECO:0007669"/>
    <property type="project" value="UniProtKB-ARBA"/>
</dbReference>
<evidence type="ECO:0000259" key="3">
    <source>
        <dbReference type="Pfam" id="PF00534"/>
    </source>
</evidence>
<evidence type="ECO:0000313" key="5">
    <source>
        <dbReference type="EMBL" id="RDI76265.1"/>
    </source>
</evidence>
<dbReference type="EMBL" id="QQZY01000001">
    <property type="protein sequence ID" value="RDI76265.1"/>
    <property type="molecule type" value="Genomic_DNA"/>
</dbReference>
<dbReference type="PANTHER" id="PTHR45947">
    <property type="entry name" value="SULFOQUINOVOSYL TRANSFERASE SQD2"/>
    <property type="match status" value="1"/>
</dbReference>
<reference evidence="5 6" key="1">
    <citation type="submission" date="2018-07" db="EMBL/GenBank/DDBJ databases">
        <title>High-quality-draft genome sequence of Gaiella occulta.</title>
        <authorList>
            <person name="Severino R."/>
            <person name="Froufe H.J.C."/>
            <person name="Rainey F.A."/>
            <person name="Barroso C."/>
            <person name="Albuquerque L."/>
            <person name="Lobo-Da-Cunha A."/>
            <person name="Da Costa M.S."/>
            <person name="Egas C."/>
        </authorList>
    </citation>
    <scope>NUCLEOTIDE SEQUENCE [LARGE SCALE GENOMIC DNA]</scope>
    <source>
        <strain evidence="5 6">F2-233</strain>
    </source>
</reference>
<keyword evidence="6" id="KW-1185">Reference proteome</keyword>
<protein>
    <submittedName>
        <fullName evidence="5">Glycosyltransferase</fullName>
    </submittedName>
</protein>
<keyword evidence="1" id="KW-0328">Glycosyltransferase</keyword>
<organism evidence="5 6">
    <name type="scientific">Gaiella occulta</name>
    <dbReference type="NCBI Taxonomy" id="1002870"/>
    <lineage>
        <taxon>Bacteria</taxon>
        <taxon>Bacillati</taxon>
        <taxon>Actinomycetota</taxon>
        <taxon>Thermoleophilia</taxon>
        <taxon>Gaiellales</taxon>
        <taxon>Gaiellaceae</taxon>
        <taxon>Gaiella</taxon>
    </lineage>
</organism>
<proteinExistence type="predicted"/>
<comment type="caution">
    <text evidence="5">The sequence shown here is derived from an EMBL/GenBank/DDBJ whole genome shotgun (WGS) entry which is preliminary data.</text>
</comment>
<dbReference type="OrthoDB" id="9802525at2"/>
<feature type="domain" description="Glycosyltransferase subfamily 4-like N-terminal" evidence="4">
    <location>
        <begin position="16"/>
        <end position="196"/>
    </location>
</feature>
<accession>A0A7M2Z2E8</accession>
<dbReference type="Gene3D" id="3.40.50.2000">
    <property type="entry name" value="Glycogen Phosphorylase B"/>
    <property type="match status" value="2"/>
</dbReference>
<dbReference type="Proteomes" id="UP000254134">
    <property type="component" value="Unassembled WGS sequence"/>
</dbReference>
<dbReference type="CDD" id="cd03801">
    <property type="entry name" value="GT4_PimA-like"/>
    <property type="match status" value="1"/>
</dbReference>
<evidence type="ECO:0000259" key="4">
    <source>
        <dbReference type="Pfam" id="PF13439"/>
    </source>
</evidence>
<dbReference type="PANTHER" id="PTHR45947:SF3">
    <property type="entry name" value="SULFOQUINOVOSYL TRANSFERASE SQD2"/>
    <property type="match status" value="1"/>
</dbReference>
<dbReference type="Pfam" id="PF13439">
    <property type="entry name" value="Glyco_transf_4"/>
    <property type="match status" value="1"/>
</dbReference>
<evidence type="ECO:0000313" key="6">
    <source>
        <dbReference type="Proteomes" id="UP000254134"/>
    </source>
</evidence>
<dbReference type="GO" id="GO:0016757">
    <property type="term" value="F:glycosyltransferase activity"/>
    <property type="evidence" value="ECO:0007669"/>
    <property type="project" value="UniProtKB-KW"/>
</dbReference>
<evidence type="ECO:0000256" key="2">
    <source>
        <dbReference type="ARBA" id="ARBA00022679"/>
    </source>
</evidence>
<dbReference type="InterPro" id="IPR001296">
    <property type="entry name" value="Glyco_trans_1"/>
</dbReference>
<dbReference type="Pfam" id="PF00534">
    <property type="entry name" value="Glycos_transf_1"/>
    <property type="match status" value="1"/>
</dbReference>
<dbReference type="InterPro" id="IPR050194">
    <property type="entry name" value="Glycosyltransferase_grp1"/>
</dbReference>
<sequence>MNLCYICREYPPAPRMGGIASATRDQARSLARRGHRVHVLAPAWEAAGSFDDEGVLVHRLRSPGWQLPGASRLIGQSLDRLGWSRAAARAVSRLHRLERLDLVEAPEFAAEGLLAARRAAPPVVVRLHTPLALVRRLNGTPLRRDCRLTVHWERAALQAAAAVSAPSAAIAHACAEAGYGPAAAAARIIPYGVDTSLFCPDGGVAACAATAAGPLVLFPGRLEARKGVGDFASALPAIAAQVPEARFAFVGADTQTAPGGGSWQQQLIAHARAAGIEGRVQFAGFLPREQLPSWYRAASTVVAPSPFENLALVFLEALACGRPLVGCSSGAFPEAVSDGSEGRTVAPCSPQALAGAVVDLLRDPAAAAAMGRRGRQLALRRFSLERVAALTEEFYGEVIATWRSR</sequence>
<dbReference type="InterPro" id="IPR028098">
    <property type="entry name" value="Glyco_trans_4-like_N"/>
</dbReference>
<dbReference type="AlphaFoldDB" id="A0A7M2Z2E8"/>
<evidence type="ECO:0000256" key="1">
    <source>
        <dbReference type="ARBA" id="ARBA00022676"/>
    </source>
</evidence>
<dbReference type="SUPFAM" id="SSF53756">
    <property type="entry name" value="UDP-Glycosyltransferase/glycogen phosphorylase"/>
    <property type="match status" value="1"/>
</dbReference>
<name>A0A7M2Z2E8_9ACTN</name>